<comment type="caution">
    <text evidence="8">The sequence shown here is derived from an EMBL/GenBank/DDBJ whole genome shotgun (WGS) entry which is preliminary data.</text>
</comment>
<dbReference type="PROSITE" id="PS51257">
    <property type="entry name" value="PROKAR_LIPOPROTEIN"/>
    <property type="match status" value="1"/>
</dbReference>
<feature type="coiled-coil region" evidence="5">
    <location>
        <begin position="494"/>
        <end position="527"/>
    </location>
</feature>
<dbReference type="EMBL" id="JACBAZ010000002">
    <property type="protein sequence ID" value="NWK55090.1"/>
    <property type="molecule type" value="Genomic_DNA"/>
</dbReference>
<evidence type="ECO:0000259" key="7">
    <source>
        <dbReference type="Pfam" id="PF03442"/>
    </source>
</evidence>
<dbReference type="Pfam" id="PF03442">
    <property type="entry name" value="CBM_X2"/>
    <property type="match status" value="1"/>
</dbReference>
<organism evidence="8 9">
    <name type="scientific">Oceaniferula marina</name>
    <dbReference type="NCBI Taxonomy" id="2748318"/>
    <lineage>
        <taxon>Bacteria</taxon>
        <taxon>Pseudomonadati</taxon>
        <taxon>Verrucomicrobiota</taxon>
        <taxon>Verrucomicrobiia</taxon>
        <taxon>Verrucomicrobiales</taxon>
        <taxon>Verrucomicrobiaceae</taxon>
        <taxon>Oceaniferula</taxon>
    </lineage>
</organism>
<dbReference type="Proteomes" id="UP000557872">
    <property type="component" value="Unassembled WGS sequence"/>
</dbReference>
<protein>
    <recommendedName>
        <fullName evidence="7">Carbohydrate binding X2 domain-containing protein</fullName>
    </recommendedName>
</protein>
<keyword evidence="5" id="KW-0175">Coiled coil</keyword>
<evidence type="ECO:0000256" key="5">
    <source>
        <dbReference type="SAM" id="Coils"/>
    </source>
</evidence>
<evidence type="ECO:0000256" key="3">
    <source>
        <dbReference type="ARBA" id="ARBA00023277"/>
    </source>
</evidence>
<keyword evidence="1 6" id="KW-0732">Signal</keyword>
<sequence>MNTGKIMKSMVLTAVVGAACLSNSAMADGKIRDKRIRPASGLEITSSNPELDIALKNSINYVYDYLVVGPKQYPTTEIEPRVLQSPKAGIPAIPALWGSYHGTPHKKAHGYRELFCLRDVLHQAEGAALLSLNEENISMLHRFAYDALQPKRVSVNVRGFDPLDPWASAQKKTFWQEYWTLWSYDFYGKPHYMGAGFQELPAPLECLEKIYTMYEYTGDERWLSDEFMAFGKQIHEKFIPRYDFDGNGNVDNRGSGILPTLWEFEGASHLGPEELNFKLNEDGVTGSLTISKAYFKRIGVQDLALQVRFKNGGEDYLTVRVNNLVRSDGSKPILSRDYVFTENTEEARDIPVTFTVPAGVTLQSVKDGAAALVAGTDYLVEGNTVTLKGAYISKQQKTKSRRYKMSFGFHFSNGQSPRVVVESNDRGHAKDILAQKEVTLDWANLEDIHLKFNLAETSEQRREIYRIQNNMNRVAEAGDTLGVQYQATLSYEGMLRAKAKLVGAEQKAALLEEADVYQKKAATLLKNFREQWYNPRTKTYARAYDAYGNAIYGWGHENSFFMPMKELLEPGEKANAYLQFIHDHSEDLNEEAKTYLPEAFYNYGQVEKGWYWMQAGLDRFTSNRSHEQQIRTYPEIAFTNVSNTITYMMGYDPKLNENTIETLSMLPKSIGFVEVKNIPLGQSIMSTEDYQRDIEKMVNLRHDGQYQSSFTNSEKSKGAITWRAEFLGKYASLKVNGVDKKATVTSENGVEYSYVKVDVAPGQTVVVTTGQVTEKSADDWPKKRR</sequence>
<dbReference type="GO" id="GO:0030245">
    <property type="term" value="P:cellulose catabolic process"/>
    <property type="evidence" value="ECO:0007669"/>
    <property type="project" value="UniProtKB-KW"/>
</dbReference>
<evidence type="ECO:0000256" key="2">
    <source>
        <dbReference type="ARBA" id="ARBA00023001"/>
    </source>
</evidence>
<dbReference type="RefSeq" id="WP_178931630.1">
    <property type="nucleotide sequence ID" value="NZ_JACBAZ010000002.1"/>
</dbReference>
<keyword evidence="9" id="KW-1185">Reference proteome</keyword>
<keyword evidence="4" id="KW-0624">Polysaccharide degradation</keyword>
<keyword evidence="2" id="KW-0136">Cellulose degradation</keyword>
<evidence type="ECO:0000256" key="6">
    <source>
        <dbReference type="SAM" id="SignalP"/>
    </source>
</evidence>
<dbReference type="Gene3D" id="2.60.40.10">
    <property type="entry name" value="Immunoglobulins"/>
    <property type="match status" value="1"/>
</dbReference>
<feature type="domain" description="Carbohydrate binding X2" evidence="7">
    <location>
        <begin position="335"/>
        <end position="420"/>
    </location>
</feature>
<dbReference type="AlphaFoldDB" id="A0A851GK49"/>
<gene>
    <name evidence="8" type="ORF">HW115_05680</name>
</gene>
<evidence type="ECO:0000256" key="4">
    <source>
        <dbReference type="ARBA" id="ARBA00023326"/>
    </source>
</evidence>
<dbReference type="InterPro" id="IPR014756">
    <property type="entry name" value="Ig_E-set"/>
</dbReference>
<proteinExistence type="predicted"/>
<evidence type="ECO:0000313" key="8">
    <source>
        <dbReference type="EMBL" id="NWK55090.1"/>
    </source>
</evidence>
<reference evidence="8 9" key="1">
    <citation type="submission" date="2020-07" db="EMBL/GenBank/DDBJ databases">
        <title>Roseicoccus Jingziensis gen. nov., sp. nov., isolated from coastal seawater.</title>
        <authorList>
            <person name="Feng X."/>
        </authorList>
    </citation>
    <scope>NUCLEOTIDE SEQUENCE [LARGE SCALE GENOMIC DNA]</scope>
    <source>
        <strain evidence="8 9">N1E253</strain>
    </source>
</reference>
<feature type="chain" id="PRO_5032892932" description="Carbohydrate binding X2 domain-containing protein" evidence="6">
    <location>
        <begin position="28"/>
        <end position="785"/>
    </location>
</feature>
<dbReference type="SUPFAM" id="SSF81296">
    <property type="entry name" value="E set domains"/>
    <property type="match status" value="1"/>
</dbReference>
<evidence type="ECO:0000256" key="1">
    <source>
        <dbReference type="ARBA" id="ARBA00022729"/>
    </source>
</evidence>
<dbReference type="SUPFAM" id="SSF48208">
    <property type="entry name" value="Six-hairpin glycosidases"/>
    <property type="match status" value="2"/>
</dbReference>
<dbReference type="InterPro" id="IPR008928">
    <property type="entry name" value="6-hairpin_glycosidase_sf"/>
</dbReference>
<feature type="signal peptide" evidence="6">
    <location>
        <begin position="1"/>
        <end position="27"/>
    </location>
</feature>
<name>A0A851GK49_9BACT</name>
<dbReference type="InterPro" id="IPR005102">
    <property type="entry name" value="Carbo-bd_X2"/>
</dbReference>
<dbReference type="InterPro" id="IPR013783">
    <property type="entry name" value="Ig-like_fold"/>
</dbReference>
<accession>A0A851GK49</accession>
<evidence type="ECO:0000313" key="9">
    <source>
        <dbReference type="Proteomes" id="UP000557872"/>
    </source>
</evidence>
<keyword evidence="3" id="KW-0119">Carbohydrate metabolism</keyword>